<sequence length="309" mass="34401">MKDPATSCLFLEEVVCCLCGHHHSTPFLTAPDRAHFVPGIFTLRRCKNCGLVYQNPRPSPESSAAIYPADYGPYNNLNDDLHPDWQRLCAFIGRLQTQPGRLLDVGAGAGAFLRAMRVALPEWSVTGVEPNARAAAAARRTGAHVIQATIETAPLDGTVWDAITLWNVVEHLPDPLAVLRRLRQLLRPGGFIYMTVPLCDSWDARLCGAYWCGWELPRHFYAFDRASLGQLLNAAGLISSRSACLVGIEYHFTESLRLLINATVRQFTVRRLGIALTFSRPFRLLIRPYLWMAARMQRCTALTIAARAA</sequence>
<keyword evidence="3" id="KW-1185">Reference proteome</keyword>
<dbReference type="PANTHER" id="PTHR43861">
    <property type="entry name" value="TRANS-ACONITATE 2-METHYLTRANSFERASE-RELATED"/>
    <property type="match status" value="1"/>
</dbReference>
<accession>A7NF29</accession>
<dbReference type="Pfam" id="PF13489">
    <property type="entry name" value="Methyltransf_23"/>
    <property type="match status" value="1"/>
</dbReference>
<dbReference type="GO" id="GO:0032259">
    <property type="term" value="P:methylation"/>
    <property type="evidence" value="ECO:0007669"/>
    <property type="project" value="UniProtKB-KW"/>
</dbReference>
<protein>
    <submittedName>
        <fullName evidence="2">Methyltransferase type 12</fullName>
    </submittedName>
</protein>
<dbReference type="EMBL" id="CP000804">
    <property type="protein sequence ID" value="ABU56277.1"/>
    <property type="molecule type" value="Genomic_DNA"/>
</dbReference>
<dbReference type="KEGG" id="rca:Rcas_0142"/>
<evidence type="ECO:0000313" key="2">
    <source>
        <dbReference type="EMBL" id="ABU56277.1"/>
    </source>
</evidence>
<dbReference type="GO" id="GO:0008168">
    <property type="term" value="F:methyltransferase activity"/>
    <property type="evidence" value="ECO:0007669"/>
    <property type="project" value="UniProtKB-KW"/>
</dbReference>
<organism evidence="2 3">
    <name type="scientific">Roseiflexus castenholzii (strain DSM 13941 / HLO8)</name>
    <dbReference type="NCBI Taxonomy" id="383372"/>
    <lineage>
        <taxon>Bacteria</taxon>
        <taxon>Bacillati</taxon>
        <taxon>Chloroflexota</taxon>
        <taxon>Chloroflexia</taxon>
        <taxon>Chloroflexales</taxon>
        <taxon>Roseiflexineae</taxon>
        <taxon>Roseiflexaceae</taxon>
        <taxon>Roseiflexus</taxon>
    </lineage>
</organism>
<evidence type="ECO:0000313" key="3">
    <source>
        <dbReference type="Proteomes" id="UP000000263"/>
    </source>
</evidence>
<dbReference type="AlphaFoldDB" id="A7NF29"/>
<keyword evidence="1 2" id="KW-0808">Transferase</keyword>
<name>A7NF29_ROSCS</name>
<dbReference type="Gene3D" id="3.40.50.150">
    <property type="entry name" value="Vaccinia Virus protein VP39"/>
    <property type="match status" value="1"/>
</dbReference>
<dbReference type="eggNOG" id="COG2227">
    <property type="taxonomic scope" value="Bacteria"/>
</dbReference>
<dbReference type="STRING" id="383372.Rcas_0142"/>
<dbReference type="Proteomes" id="UP000000263">
    <property type="component" value="Chromosome"/>
</dbReference>
<gene>
    <name evidence="2" type="ordered locus">Rcas_0142</name>
</gene>
<dbReference type="SUPFAM" id="SSF53335">
    <property type="entry name" value="S-adenosyl-L-methionine-dependent methyltransferases"/>
    <property type="match status" value="1"/>
</dbReference>
<reference evidence="2 3" key="1">
    <citation type="submission" date="2007-08" db="EMBL/GenBank/DDBJ databases">
        <title>Complete sequence of Roseiflexus castenholzii DSM 13941.</title>
        <authorList>
            <consortium name="US DOE Joint Genome Institute"/>
            <person name="Copeland A."/>
            <person name="Lucas S."/>
            <person name="Lapidus A."/>
            <person name="Barry K."/>
            <person name="Glavina del Rio T."/>
            <person name="Dalin E."/>
            <person name="Tice H."/>
            <person name="Pitluck S."/>
            <person name="Thompson L.S."/>
            <person name="Brettin T."/>
            <person name="Bruce D."/>
            <person name="Detter J.C."/>
            <person name="Han C."/>
            <person name="Tapia R."/>
            <person name="Schmutz J."/>
            <person name="Larimer F."/>
            <person name="Land M."/>
            <person name="Hauser L."/>
            <person name="Kyrpides N."/>
            <person name="Mikhailova N."/>
            <person name="Bryant D.A."/>
            <person name="Hanada S."/>
            <person name="Tsukatani Y."/>
            <person name="Richardson P."/>
        </authorList>
    </citation>
    <scope>NUCLEOTIDE SEQUENCE [LARGE SCALE GENOMIC DNA]</scope>
    <source>
        <strain evidence="3">DSM 13941 / HLO8</strain>
    </source>
</reference>
<keyword evidence="2" id="KW-0489">Methyltransferase</keyword>
<dbReference type="CDD" id="cd02440">
    <property type="entry name" value="AdoMet_MTases"/>
    <property type="match status" value="1"/>
</dbReference>
<dbReference type="InterPro" id="IPR029063">
    <property type="entry name" value="SAM-dependent_MTases_sf"/>
</dbReference>
<proteinExistence type="predicted"/>
<dbReference type="HOGENOM" id="CLU_068669_0_1_0"/>
<evidence type="ECO:0000256" key="1">
    <source>
        <dbReference type="ARBA" id="ARBA00022679"/>
    </source>
</evidence>
<dbReference type="PANTHER" id="PTHR43861:SF3">
    <property type="entry name" value="PUTATIVE (AFU_ORTHOLOGUE AFUA_2G14390)-RELATED"/>
    <property type="match status" value="1"/>
</dbReference>